<gene>
    <name evidence="2" type="ORF">EYF80_062342</name>
</gene>
<protein>
    <submittedName>
        <fullName evidence="2">Uncharacterized protein</fullName>
    </submittedName>
</protein>
<reference evidence="2 3" key="1">
    <citation type="submission" date="2019-03" db="EMBL/GenBank/DDBJ databases">
        <title>First draft genome of Liparis tanakae, snailfish: a comprehensive survey of snailfish specific genes.</title>
        <authorList>
            <person name="Kim W."/>
            <person name="Song I."/>
            <person name="Jeong J.-H."/>
            <person name="Kim D."/>
            <person name="Kim S."/>
            <person name="Ryu S."/>
            <person name="Song J.Y."/>
            <person name="Lee S.K."/>
        </authorList>
    </citation>
    <scope>NUCLEOTIDE SEQUENCE [LARGE SCALE GENOMIC DNA]</scope>
    <source>
        <tissue evidence="2">Muscle</tissue>
    </source>
</reference>
<organism evidence="2 3">
    <name type="scientific">Liparis tanakae</name>
    <name type="common">Tanaka's snailfish</name>
    <dbReference type="NCBI Taxonomy" id="230148"/>
    <lineage>
        <taxon>Eukaryota</taxon>
        <taxon>Metazoa</taxon>
        <taxon>Chordata</taxon>
        <taxon>Craniata</taxon>
        <taxon>Vertebrata</taxon>
        <taxon>Euteleostomi</taxon>
        <taxon>Actinopterygii</taxon>
        <taxon>Neopterygii</taxon>
        <taxon>Teleostei</taxon>
        <taxon>Neoteleostei</taxon>
        <taxon>Acanthomorphata</taxon>
        <taxon>Eupercaria</taxon>
        <taxon>Perciformes</taxon>
        <taxon>Cottioidei</taxon>
        <taxon>Cottales</taxon>
        <taxon>Liparidae</taxon>
        <taxon>Liparis</taxon>
    </lineage>
</organism>
<accession>A0A4Z2EGB4</accession>
<evidence type="ECO:0000313" key="2">
    <source>
        <dbReference type="EMBL" id="TNN27514.1"/>
    </source>
</evidence>
<comment type="caution">
    <text evidence="2">The sequence shown here is derived from an EMBL/GenBank/DDBJ whole genome shotgun (WGS) entry which is preliminary data.</text>
</comment>
<evidence type="ECO:0000256" key="1">
    <source>
        <dbReference type="SAM" id="MobiDB-lite"/>
    </source>
</evidence>
<keyword evidence="3" id="KW-1185">Reference proteome</keyword>
<proteinExistence type="predicted"/>
<dbReference type="EMBL" id="SRLO01008169">
    <property type="protein sequence ID" value="TNN27514.1"/>
    <property type="molecule type" value="Genomic_DNA"/>
</dbReference>
<dbReference type="Proteomes" id="UP000314294">
    <property type="component" value="Unassembled WGS sequence"/>
</dbReference>
<name>A0A4Z2EGB4_9TELE</name>
<evidence type="ECO:0000313" key="3">
    <source>
        <dbReference type="Proteomes" id="UP000314294"/>
    </source>
</evidence>
<dbReference type="AlphaFoldDB" id="A0A4Z2EGB4"/>
<feature type="region of interest" description="Disordered" evidence="1">
    <location>
        <begin position="1"/>
        <end position="20"/>
    </location>
</feature>
<sequence>MSINMVPEQRGGRKDDWGVEDGSAGPCLLSGQSLVEEVSLWRLGALLTQGGAGGSQGAFPSATAVTIKPEGGHLNSTVSYSRLAT</sequence>